<accession>A0ABV3UYW1</accession>
<organism evidence="2 3">
    <name type="scientific">Kocuria carniphila</name>
    <dbReference type="NCBI Taxonomy" id="262208"/>
    <lineage>
        <taxon>Bacteria</taxon>
        <taxon>Bacillati</taxon>
        <taxon>Actinomycetota</taxon>
        <taxon>Actinomycetes</taxon>
        <taxon>Micrococcales</taxon>
        <taxon>Micrococcaceae</taxon>
        <taxon>Kocuria</taxon>
    </lineage>
</organism>
<dbReference type="SUPFAM" id="SSF69572">
    <property type="entry name" value="Activating enzymes of the ubiquitin-like proteins"/>
    <property type="match status" value="1"/>
</dbReference>
<dbReference type="EMBL" id="JAYWLU010000002">
    <property type="protein sequence ID" value="MEX3593613.1"/>
    <property type="molecule type" value="Genomic_DNA"/>
</dbReference>
<reference evidence="2 3" key="1">
    <citation type="journal article" date="2024" name="Fungal Genet. Biol.">
        <title>The porcine skin microbiome exhibits broad fungal antagonism.</title>
        <authorList>
            <person name="De La Cruz K.F."/>
            <person name="Townsend E.C."/>
            <person name="Alex Cheong J.Z."/>
            <person name="Salamzade R."/>
            <person name="Liu A."/>
            <person name="Sandstrom S."/>
            <person name="Davila E."/>
            <person name="Huang L."/>
            <person name="Xu K.H."/>
            <person name="Wu S.Y."/>
            <person name="Meudt J.J."/>
            <person name="Shanmuganayagam D."/>
            <person name="Gibson A.L.F."/>
            <person name="Kalan L.R."/>
        </authorList>
    </citation>
    <scope>NUCLEOTIDE SEQUENCE [LARGE SCALE GENOMIC DNA]</scope>
    <source>
        <strain evidence="2 3">LK2625</strain>
    </source>
</reference>
<proteinExistence type="predicted"/>
<evidence type="ECO:0000313" key="2">
    <source>
        <dbReference type="EMBL" id="MEX3593613.1"/>
    </source>
</evidence>
<dbReference type="RefSeq" id="WP_129699941.1">
    <property type="nucleotide sequence ID" value="NZ_JAYWLT010000002.1"/>
</dbReference>
<evidence type="ECO:0000256" key="1">
    <source>
        <dbReference type="SAM" id="MobiDB-lite"/>
    </source>
</evidence>
<sequence>MTPTPATSSTNSGEAPESNDQWSASPQMHPDEVHVLIAGLDPVTATAALLLADAGVCLINVTDPGPVTSQDTATGPYPPALEGSPREYALRKLLRNRWPRCVPLSAPELFCSSVIPSAAMLRSASVTGPLPQDLTVVDLAASPDAHLPTITVVTDGSVSLTWPLVPWYRRPCRECIVNAVRDARKVLRDQPPLDPDAVATAHSLALTTLTRVITASGIAVDLLGQSLNPQNTNVQNTWDAESPGTITLRYGLHRSTLTPRADCLCALDG</sequence>
<evidence type="ECO:0000313" key="3">
    <source>
        <dbReference type="Proteomes" id="UP001558481"/>
    </source>
</evidence>
<keyword evidence="3" id="KW-1185">Reference proteome</keyword>
<dbReference type="Proteomes" id="UP001558481">
    <property type="component" value="Unassembled WGS sequence"/>
</dbReference>
<feature type="region of interest" description="Disordered" evidence="1">
    <location>
        <begin position="1"/>
        <end position="26"/>
    </location>
</feature>
<name>A0ABV3UYW1_9MICC</name>
<dbReference type="InterPro" id="IPR035985">
    <property type="entry name" value="Ubiquitin-activating_enz"/>
</dbReference>
<protein>
    <recommendedName>
        <fullName evidence="4">THIF-type NAD/FAD binding fold domain-containing protein</fullName>
    </recommendedName>
</protein>
<evidence type="ECO:0008006" key="4">
    <source>
        <dbReference type="Google" id="ProtNLM"/>
    </source>
</evidence>
<gene>
    <name evidence="2" type="ORF">VVR66_02665</name>
</gene>
<comment type="caution">
    <text evidence="2">The sequence shown here is derived from an EMBL/GenBank/DDBJ whole genome shotgun (WGS) entry which is preliminary data.</text>
</comment>